<dbReference type="GO" id="GO:0001678">
    <property type="term" value="P:intracellular glucose homeostasis"/>
    <property type="evidence" value="ECO:0007669"/>
    <property type="project" value="InterPro"/>
</dbReference>
<dbReference type="InterPro" id="IPR001312">
    <property type="entry name" value="Hexokinase"/>
</dbReference>
<keyword evidence="4 12" id="KW-0808">Transferase</keyword>
<evidence type="ECO:0000256" key="6">
    <source>
        <dbReference type="ARBA" id="ARBA00022777"/>
    </source>
</evidence>
<comment type="catalytic activity">
    <reaction evidence="11">
        <text>D-glucose + ATP = D-glucose 6-phosphate + ADP + H(+)</text>
        <dbReference type="Rhea" id="RHEA:17825"/>
        <dbReference type="ChEBI" id="CHEBI:4167"/>
        <dbReference type="ChEBI" id="CHEBI:15378"/>
        <dbReference type="ChEBI" id="CHEBI:30616"/>
        <dbReference type="ChEBI" id="CHEBI:61548"/>
        <dbReference type="ChEBI" id="CHEBI:456216"/>
        <dbReference type="EC" id="2.7.1.1"/>
    </reaction>
    <physiologicalReaction direction="left-to-right" evidence="11">
        <dbReference type="Rhea" id="RHEA:17826"/>
    </physiologicalReaction>
</comment>
<keyword evidence="5 12" id="KW-0547">Nucleotide-binding</keyword>
<dbReference type="OMA" id="ADCVQQF"/>
<dbReference type="AlphaFoldDB" id="A0A1U7LJ08"/>
<dbReference type="Gene3D" id="1.10.287.1250">
    <property type="match status" value="1"/>
</dbReference>
<dbReference type="STRING" id="1198029.A0A1U7LJ08"/>
<comment type="similarity">
    <text evidence="3 12">Belongs to the hexokinase family.</text>
</comment>
<comment type="caution">
    <text evidence="15">The sequence shown here is derived from an EMBL/GenBank/DDBJ whole genome shotgun (WGS) entry which is preliminary data.</text>
</comment>
<dbReference type="InterPro" id="IPR022672">
    <property type="entry name" value="Hexokinase_N"/>
</dbReference>
<dbReference type="SUPFAM" id="SSF53067">
    <property type="entry name" value="Actin-like ATPase domain"/>
    <property type="match status" value="2"/>
</dbReference>
<evidence type="ECO:0000256" key="1">
    <source>
        <dbReference type="ARBA" id="ARBA00004888"/>
    </source>
</evidence>
<organism evidence="15 16">
    <name type="scientific">Neolecta irregularis (strain DAH-3)</name>
    <dbReference type="NCBI Taxonomy" id="1198029"/>
    <lineage>
        <taxon>Eukaryota</taxon>
        <taxon>Fungi</taxon>
        <taxon>Dikarya</taxon>
        <taxon>Ascomycota</taxon>
        <taxon>Taphrinomycotina</taxon>
        <taxon>Neolectales</taxon>
        <taxon>Neolectaceae</taxon>
        <taxon>Neolecta</taxon>
    </lineage>
</organism>
<feature type="domain" description="Hexokinase C-terminal" evidence="14">
    <location>
        <begin position="245"/>
        <end position="475"/>
    </location>
</feature>
<dbReference type="PANTHER" id="PTHR19443:SF16">
    <property type="entry name" value="HEXOKINASE TYPE 1-RELATED"/>
    <property type="match status" value="1"/>
</dbReference>
<dbReference type="GO" id="GO:0008865">
    <property type="term" value="F:fructokinase activity"/>
    <property type="evidence" value="ECO:0007669"/>
    <property type="project" value="TreeGrafter"/>
</dbReference>
<accession>A0A1U7LJ08</accession>
<dbReference type="GO" id="GO:0005536">
    <property type="term" value="F:D-glucose binding"/>
    <property type="evidence" value="ECO:0007669"/>
    <property type="project" value="InterPro"/>
</dbReference>
<dbReference type="GO" id="GO:0019158">
    <property type="term" value="F:mannokinase activity"/>
    <property type="evidence" value="ECO:0007669"/>
    <property type="project" value="TreeGrafter"/>
</dbReference>
<dbReference type="Proteomes" id="UP000186594">
    <property type="component" value="Unassembled WGS sequence"/>
</dbReference>
<proteinExistence type="inferred from homology"/>
<dbReference type="FunFam" id="3.40.367.20:FF:000004">
    <property type="entry name" value="Phosphotransferase"/>
    <property type="match status" value="1"/>
</dbReference>
<evidence type="ECO:0000256" key="11">
    <source>
        <dbReference type="ARBA" id="ARBA00048160"/>
    </source>
</evidence>
<evidence type="ECO:0000256" key="2">
    <source>
        <dbReference type="ARBA" id="ARBA00005028"/>
    </source>
</evidence>
<evidence type="ECO:0000256" key="8">
    <source>
        <dbReference type="ARBA" id="ARBA00023152"/>
    </source>
</evidence>
<dbReference type="UniPathway" id="UPA00109">
    <property type="reaction ID" value="UER00180"/>
</dbReference>
<feature type="domain" description="Hexokinase N-terminal" evidence="13">
    <location>
        <begin position="53"/>
        <end position="239"/>
    </location>
</feature>
<evidence type="ECO:0000256" key="10">
    <source>
        <dbReference type="ARBA" id="ARBA00047905"/>
    </source>
</evidence>
<dbReference type="FunFam" id="3.30.420.40:FF:000805">
    <property type="entry name" value="Hexokinase-2"/>
    <property type="match status" value="1"/>
</dbReference>
<reference evidence="15 16" key="1">
    <citation type="submission" date="2016-04" db="EMBL/GenBank/DDBJ databases">
        <title>Evolutionary innovation and constraint leading to complex multicellularity in the Ascomycota.</title>
        <authorList>
            <person name="Cisse O."/>
            <person name="Nguyen A."/>
            <person name="Hewitt D.A."/>
            <person name="Jedd G."/>
            <person name="Stajich J.E."/>
        </authorList>
    </citation>
    <scope>NUCLEOTIDE SEQUENCE [LARGE SCALE GENOMIC DNA]</scope>
    <source>
        <strain evidence="15 16">DAH-3</strain>
    </source>
</reference>
<keyword evidence="16" id="KW-1185">Reference proteome</keyword>
<comment type="pathway">
    <text evidence="1">Carbohydrate degradation; glycolysis; D-glyceraldehyde 3-phosphate and glycerone phosphate from D-glucose: step 1/4.</text>
</comment>
<dbReference type="GO" id="GO:0006013">
    <property type="term" value="P:mannose metabolic process"/>
    <property type="evidence" value="ECO:0007669"/>
    <property type="project" value="TreeGrafter"/>
</dbReference>
<protein>
    <recommendedName>
        <fullName evidence="12">Phosphotransferase</fullName>
        <ecNumber evidence="12">2.7.1.-</ecNumber>
    </recommendedName>
</protein>
<keyword evidence="6 12" id="KW-0418">Kinase</keyword>
<comment type="catalytic activity">
    <reaction evidence="9">
        <text>a D-hexose + ATP = a D-hexose 6-phosphate + ADP + H(+)</text>
        <dbReference type="Rhea" id="RHEA:22740"/>
        <dbReference type="ChEBI" id="CHEBI:4194"/>
        <dbReference type="ChEBI" id="CHEBI:15378"/>
        <dbReference type="ChEBI" id="CHEBI:30616"/>
        <dbReference type="ChEBI" id="CHEBI:229467"/>
        <dbReference type="ChEBI" id="CHEBI:456216"/>
        <dbReference type="EC" id="2.7.1.1"/>
    </reaction>
    <physiologicalReaction direction="left-to-right" evidence="9">
        <dbReference type="Rhea" id="RHEA:22741"/>
    </physiologicalReaction>
</comment>
<dbReference type="Gene3D" id="3.30.420.40">
    <property type="match status" value="1"/>
</dbReference>
<dbReference type="PROSITE" id="PS51748">
    <property type="entry name" value="HEXOKINASE_2"/>
    <property type="match status" value="1"/>
</dbReference>
<dbReference type="Pfam" id="PF03727">
    <property type="entry name" value="Hexokinase_2"/>
    <property type="match status" value="1"/>
</dbReference>
<dbReference type="GO" id="GO:0005829">
    <property type="term" value="C:cytosol"/>
    <property type="evidence" value="ECO:0007669"/>
    <property type="project" value="TreeGrafter"/>
</dbReference>
<evidence type="ECO:0000256" key="4">
    <source>
        <dbReference type="ARBA" id="ARBA00022679"/>
    </source>
</evidence>
<dbReference type="GO" id="GO:0005739">
    <property type="term" value="C:mitochondrion"/>
    <property type="evidence" value="ECO:0007669"/>
    <property type="project" value="TreeGrafter"/>
</dbReference>
<dbReference type="InterPro" id="IPR043129">
    <property type="entry name" value="ATPase_NBD"/>
</dbReference>
<dbReference type="EMBL" id="LXFE01003012">
    <property type="protein sequence ID" value="OLL22629.1"/>
    <property type="molecule type" value="Genomic_DNA"/>
</dbReference>
<dbReference type="Gene3D" id="3.40.367.20">
    <property type="match status" value="1"/>
</dbReference>
<evidence type="ECO:0000256" key="5">
    <source>
        <dbReference type="ARBA" id="ARBA00022741"/>
    </source>
</evidence>
<dbReference type="PRINTS" id="PR00475">
    <property type="entry name" value="HEXOKINASE"/>
</dbReference>
<evidence type="ECO:0000256" key="12">
    <source>
        <dbReference type="RuleBase" id="RU362007"/>
    </source>
</evidence>
<evidence type="ECO:0000256" key="3">
    <source>
        <dbReference type="ARBA" id="ARBA00009225"/>
    </source>
</evidence>
<comment type="pathway">
    <text evidence="2">Carbohydrate metabolism; hexose metabolism.</text>
</comment>
<evidence type="ECO:0000259" key="13">
    <source>
        <dbReference type="Pfam" id="PF00349"/>
    </source>
</evidence>
<evidence type="ECO:0000313" key="15">
    <source>
        <dbReference type="EMBL" id="OLL22629.1"/>
    </source>
</evidence>
<evidence type="ECO:0000256" key="9">
    <source>
        <dbReference type="ARBA" id="ARBA00044613"/>
    </source>
</evidence>
<evidence type="ECO:0000256" key="7">
    <source>
        <dbReference type="ARBA" id="ARBA00022840"/>
    </source>
</evidence>
<evidence type="ECO:0000259" key="14">
    <source>
        <dbReference type="Pfam" id="PF03727"/>
    </source>
</evidence>
<name>A0A1U7LJ08_NEOID</name>
<dbReference type="PROSITE" id="PS00378">
    <property type="entry name" value="HEXOKINASE_1"/>
    <property type="match status" value="1"/>
</dbReference>
<dbReference type="InterPro" id="IPR022673">
    <property type="entry name" value="Hexokinase_C"/>
</dbReference>
<gene>
    <name evidence="15" type="ORF">NEOLI_000255</name>
</gene>
<dbReference type="PANTHER" id="PTHR19443">
    <property type="entry name" value="HEXOKINASE"/>
    <property type="match status" value="1"/>
</dbReference>
<dbReference type="Pfam" id="PF00349">
    <property type="entry name" value="Hexokinase_1"/>
    <property type="match status" value="1"/>
</dbReference>
<dbReference type="OrthoDB" id="419537at2759"/>
<dbReference type="EC" id="2.7.1.-" evidence="12"/>
<keyword evidence="7 12" id="KW-0067">ATP-binding</keyword>
<dbReference type="GO" id="GO:0004340">
    <property type="term" value="F:glucokinase activity"/>
    <property type="evidence" value="ECO:0007669"/>
    <property type="project" value="TreeGrafter"/>
</dbReference>
<keyword evidence="8 12" id="KW-0324">Glycolysis</keyword>
<dbReference type="GO" id="GO:0006096">
    <property type="term" value="P:glycolytic process"/>
    <property type="evidence" value="ECO:0007669"/>
    <property type="project" value="UniProtKB-UniPathway"/>
</dbReference>
<dbReference type="GO" id="GO:0006006">
    <property type="term" value="P:glucose metabolic process"/>
    <property type="evidence" value="ECO:0007669"/>
    <property type="project" value="TreeGrafter"/>
</dbReference>
<evidence type="ECO:0000313" key="16">
    <source>
        <dbReference type="Proteomes" id="UP000186594"/>
    </source>
</evidence>
<dbReference type="GO" id="GO:0005524">
    <property type="term" value="F:ATP binding"/>
    <property type="evidence" value="ECO:0007669"/>
    <property type="project" value="UniProtKB-UniRule"/>
</dbReference>
<comment type="catalytic activity">
    <reaction evidence="10">
        <text>D-fructose + ATP = D-fructose 6-phosphate + ADP + H(+)</text>
        <dbReference type="Rhea" id="RHEA:16125"/>
        <dbReference type="ChEBI" id="CHEBI:15378"/>
        <dbReference type="ChEBI" id="CHEBI:30616"/>
        <dbReference type="ChEBI" id="CHEBI:37721"/>
        <dbReference type="ChEBI" id="CHEBI:61527"/>
        <dbReference type="ChEBI" id="CHEBI:456216"/>
        <dbReference type="EC" id="2.7.1.1"/>
    </reaction>
    <physiologicalReaction direction="left-to-right" evidence="10">
        <dbReference type="Rhea" id="RHEA:16126"/>
    </physiologicalReaction>
</comment>
<dbReference type="InterPro" id="IPR019807">
    <property type="entry name" value="Hexokinase_BS"/>
</dbReference>
<sequence length="488" mass="54685">MYFIISIFVKDVIRLFLVYNHFSFQFSVFIMHRKPPSRKGSMNNVPRDLMDQISALEALFTIDKDKLNFICDMFVKALDKGLSVEGGDIPMIPTWVFGFPKGDENGGTNLRVCEVELLGNRRYDIVQSQYRIEEECKSGTSEQLFDFVSDCLKKFLDDNYEQGLRGKKLPLGFTFSYPCHQKRIDHGVLQRWTKGFDVKGVEGVDVVPMLEAALERKGVPIKVTALINDTTGTLIATNYIDPMTKIAVIFGTGCNAAYMEKAGCIPKLLCLNLPQDTPMAINCEWGAFDNEHRALPRTNYDAIIDKESPRPGQQSFEKMIAGHYLGEILRLVIIDLAEQKLIFEDQNISKIGKPYSIGTAVLSEIELHVVVHTIFETRYGIVCTEPERKLIRRVTELIGIRSARLSATGIAAICRKKGIKECHVASDGSVFNKYPYFKERGVEALRDLFGKEGDKITLMGAEDGPGVGAALIAALTINRKKAGILEEF</sequence>